<name>A0A3M7L9X2_9FLAO</name>
<dbReference type="InterPro" id="IPR001920">
    <property type="entry name" value="Asp/Glu_race"/>
</dbReference>
<protein>
    <submittedName>
        <fullName evidence="3">Amino acid racemase</fullName>
        <ecNumber evidence="3">5.1.1.-</ecNumber>
    </submittedName>
</protein>
<dbReference type="Gene3D" id="3.40.50.1860">
    <property type="match status" value="2"/>
</dbReference>
<dbReference type="GO" id="GO:0047661">
    <property type="term" value="F:amino-acid racemase activity"/>
    <property type="evidence" value="ECO:0007669"/>
    <property type="project" value="InterPro"/>
</dbReference>
<sequence>MKTVGIISGMGTKAGLEFLNKFIGKINACNDQEFPEFIFHNNSSIPDRTKSILNIGPSPIEELKRSIKLLSASNADYIISTCVTSYHFINHFEYNELQKIIDPIQVFVQRIKKEYPDIKKIGLLATTGTIRSRLFERAFKDSSVEIITLDDYYQEEKLMKSIYMPNGFKSSHSTNEAHQLFSDAVDEITELGSELLVGGCTEIQFGMAKKNTDLPYIDVIDIMVDEVIQLIYD</sequence>
<dbReference type="NCBIfam" id="TIGR00035">
    <property type="entry name" value="asp_race"/>
    <property type="match status" value="1"/>
</dbReference>
<dbReference type="SUPFAM" id="SSF53681">
    <property type="entry name" value="Aspartate/glutamate racemase"/>
    <property type="match status" value="2"/>
</dbReference>
<comment type="caution">
    <text evidence="3">The sequence shown here is derived from an EMBL/GenBank/DDBJ whole genome shotgun (WGS) entry which is preliminary data.</text>
</comment>
<comment type="similarity">
    <text evidence="1">Belongs to the aspartate/glutamate racemases family.</text>
</comment>
<keyword evidence="2 3" id="KW-0413">Isomerase</keyword>
<keyword evidence="4" id="KW-1185">Reference proteome</keyword>
<dbReference type="AlphaFoldDB" id="A0A3M7L9X2"/>
<gene>
    <name evidence="3" type="ORF">D1632_14440</name>
</gene>
<evidence type="ECO:0000256" key="1">
    <source>
        <dbReference type="ARBA" id="ARBA00007847"/>
    </source>
</evidence>
<dbReference type="InterPro" id="IPR015942">
    <property type="entry name" value="Asp/Glu/hydantoin_racemase"/>
</dbReference>
<proteinExistence type="inferred from homology"/>
<dbReference type="PANTHER" id="PTHR21198">
    <property type="entry name" value="GLUTAMATE RACEMASE"/>
    <property type="match status" value="1"/>
</dbReference>
<dbReference type="EMBL" id="QWIV01000014">
    <property type="protein sequence ID" value="RMZ58780.1"/>
    <property type="molecule type" value="Genomic_DNA"/>
</dbReference>
<evidence type="ECO:0000313" key="3">
    <source>
        <dbReference type="EMBL" id="RMZ58780.1"/>
    </source>
</evidence>
<accession>A0A3M7L9X2</accession>
<dbReference type="RefSeq" id="WP_122547928.1">
    <property type="nucleotide sequence ID" value="NZ_QWIV01000014.1"/>
</dbReference>
<dbReference type="Proteomes" id="UP000267524">
    <property type="component" value="Unassembled WGS sequence"/>
</dbReference>
<reference evidence="3 4" key="1">
    <citation type="submission" date="2018-08" db="EMBL/GenBank/DDBJ databases">
        <title>Chryseobacterium nematophagum: a novel matrix digesting pathogen of nematodes.</title>
        <authorList>
            <person name="Page A."/>
            <person name="Roberts M."/>
            <person name="Felix M.-A."/>
            <person name="Weir W."/>
        </authorList>
    </citation>
    <scope>NUCLEOTIDE SEQUENCE [LARGE SCALE GENOMIC DNA]</scope>
    <source>
        <strain evidence="3 4">JUb275</strain>
    </source>
</reference>
<dbReference type="PANTHER" id="PTHR21198:SF7">
    <property type="entry name" value="ASPARTATE-GLUTAMATE RACEMASE FAMILY"/>
    <property type="match status" value="1"/>
</dbReference>
<evidence type="ECO:0000256" key="2">
    <source>
        <dbReference type="ARBA" id="ARBA00023235"/>
    </source>
</evidence>
<dbReference type="Pfam" id="PF01177">
    <property type="entry name" value="Asp_Glu_race"/>
    <property type="match status" value="1"/>
</dbReference>
<organism evidence="3 4">
    <name type="scientific">Chryseobacterium nematophagum</name>
    <dbReference type="NCBI Taxonomy" id="2305228"/>
    <lineage>
        <taxon>Bacteria</taxon>
        <taxon>Pseudomonadati</taxon>
        <taxon>Bacteroidota</taxon>
        <taxon>Flavobacteriia</taxon>
        <taxon>Flavobacteriales</taxon>
        <taxon>Weeksellaceae</taxon>
        <taxon>Chryseobacterium group</taxon>
        <taxon>Chryseobacterium</taxon>
    </lineage>
</organism>
<evidence type="ECO:0000313" key="4">
    <source>
        <dbReference type="Proteomes" id="UP000267524"/>
    </source>
</evidence>
<dbReference type="InterPro" id="IPR004380">
    <property type="entry name" value="Asp_race"/>
</dbReference>
<dbReference type="EC" id="5.1.1.-" evidence="3"/>